<dbReference type="OrthoDB" id="3511743at2759"/>
<dbReference type="EMBL" id="FQ790325">
    <property type="protein sequence ID" value="CCD50361.1"/>
    <property type="molecule type" value="Genomic_DNA"/>
</dbReference>
<name>G2YEW8_BOTF4</name>
<gene>
    <name evidence="1" type="ORF">BofuT4_P090480.1</name>
</gene>
<protein>
    <submittedName>
        <fullName evidence="1">Uncharacterized protein</fullName>
    </submittedName>
</protein>
<dbReference type="Proteomes" id="UP000008177">
    <property type="component" value="Unplaced contigs"/>
</dbReference>
<dbReference type="AlphaFoldDB" id="G2YEW8"/>
<dbReference type="STRING" id="999810.G2YEW8"/>
<organism evidence="1 2">
    <name type="scientific">Botryotinia fuckeliana (strain T4)</name>
    <name type="common">Noble rot fungus</name>
    <name type="synonym">Botrytis cinerea</name>
    <dbReference type="NCBI Taxonomy" id="999810"/>
    <lineage>
        <taxon>Eukaryota</taxon>
        <taxon>Fungi</taxon>
        <taxon>Dikarya</taxon>
        <taxon>Ascomycota</taxon>
        <taxon>Pezizomycotina</taxon>
        <taxon>Leotiomycetes</taxon>
        <taxon>Helotiales</taxon>
        <taxon>Sclerotiniaceae</taxon>
        <taxon>Botrytis</taxon>
    </lineage>
</organism>
<evidence type="ECO:0000313" key="1">
    <source>
        <dbReference type="EMBL" id="CCD50361.1"/>
    </source>
</evidence>
<dbReference type="HOGENOM" id="CLU_048590_0_0_1"/>
<evidence type="ECO:0000313" key="2">
    <source>
        <dbReference type="Proteomes" id="UP000008177"/>
    </source>
</evidence>
<reference evidence="2" key="1">
    <citation type="journal article" date="2011" name="PLoS Genet.">
        <title>Genomic analysis of the necrotrophic fungal pathogens Sclerotinia sclerotiorum and Botrytis cinerea.</title>
        <authorList>
            <person name="Amselem J."/>
            <person name="Cuomo C.A."/>
            <person name="van Kan J.A."/>
            <person name="Viaud M."/>
            <person name="Benito E.P."/>
            <person name="Couloux A."/>
            <person name="Coutinho P.M."/>
            <person name="de Vries R.P."/>
            <person name="Dyer P.S."/>
            <person name="Fillinger S."/>
            <person name="Fournier E."/>
            <person name="Gout L."/>
            <person name="Hahn M."/>
            <person name="Kohn L."/>
            <person name="Lapalu N."/>
            <person name="Plummer K.M."/>
            <person name="Pradier J.M."/>
            <person name="Quevillon E."/>
            <person name="Sharon A."/>
            <person name="Simon A."/>
            <person name="ten Have A."/>
            <person name="Tudzynski B."/>
            <person name="Tudzynski P."/>
            <person name="Wincker P."/>
            <person name="Andrew M."/>
            <person name="Anthouard V."/>
            <person name="Beever R.E."/>
            <person name="Beffa R."/>
            <person name="Benoit I."/>
            <person name="Bouzid O."/>
            <person name="Brault B."/>
            <person name="Chen Z."/>
            <person name="Choquer M."/>
            <person name="Collemare J."/>
            <person name="Cotton P."/>
            <person name="Danchin E.G."/>
            <person name="Da Silva C."/>
            <person name="Gautier A."/>
            <person name="Giraud C."/>
            <person name="Giraud T."/>
            <person name="Gonzalez C."/>
            <person name="Grossetete S."/>
            <person name="Guldener U."/>
            <person name="Henrissat B."/>
            <person name="Howlett B.J."/>
            <person name="Kodira C."/>
            <person name="Kretschmer M."/>
            <person name="Lappartient A."/>
            <person name="Leroch M."/>
            <person name="Levis C."/>
            <person name="Mauceli E."/>
            <person name="Neuveglise C."/>
            <person name="Oeser B."/>
            <person name="Pearson M."/>
            <person name="Poulain J."/>
            <person name="Poussereau N."/>
            <person name="Quesneville H."/>
            <person name="Rascle C."/>
            <person name="Schumacher J."/>
            <person name="Segurens B."/>
            <person name="Sexton A."/>
            <person name="Silva E."/>
            <person name="Sirven C."/>
            <person name="Soanes D.M."/>
            <person name="Talbot N.J."/>
            <person name="Templeton M."/>
            <person name="Yandava C."/>
            <person name="Yarden O."/>
            <person name="Zeng Q."/>
            <person name="Rollins J.A."/>
            <person name="Lebrun M.H."/>
            <person name="Dickman M."/>
        </authorList>
    </citation>
    <scope>NUCLEOTIDE SEQUENCE [LARGE SCALE GENOMIC DNA]</scope>
    <source>
        <strain evidence="2">T4</strain>
    </source>
</reference>
<accession>G2YEW8</accession>
<dbReference type="InParanoid" id="G2YEW8"/>
<proteinExistence type="predicted"/>
<sequence length="454" mass="52314">MDDCYSEVARAFLGEDMKHPFDSCLSEIQSLWPKSRGYILVTIWLVIPIEASRSLTNKYKRLGVLFSCTIDNPVFPGFLCHKSPESPSFVQEPQLPRLSLRVSTTESFLQSSNSISLRFLLLMPSNLMATNLLTSNGGVELPADVCLRIIDLVIHDAPKNVVILIKLSRSFKKLIQTYERALAKTAINLYSNTYVNQNTHFIIRNQPASKNFTPKLYINHTFAHLLETQTRARIMHEIIHDPFSQCHTPTIYWAGGVGFDPPTLVTPLAELEIRRQKFKEEALRLLYELFDITLDVKNEWHARTRQIDFLSRLGTPELAVLCIFIPILGFNLLEKMKDESVNTKRAVIIFQHNLIRYGPIVAWLQISADTKCKRIGLGGTVRLNEWWKERQAEGVEKLKKFERGRMGEARMILVLWRIFQGRESVEKIWSPRSGERLWEIAKGLVEERMRGYLV</sequence>